<organism evidence="1 2">
    <name type="scientific">Thalassospira lucentensis</name>
    <dbReference type="NCBI Taxonomy" id="168935"/>
    <lineage>
        <taxon>Bacteria</taxon>
        <taxon>Pseudomonadati</taxon>
        <taxon>Pseudomonadota</taxon>
        <taxon>Alphaproteobacteria</taxon>
        <taxon>Rhodospirillales</taxon>
        <taxon>Thalassospiraceae</taxon>
        <taxon>Thalassospira</taxon>
    </lineage>
</organism>
<dbReference type="EMBL" id="LPVY01000005">
    <property type="protein sequence ID" value="KZB66780.1"/>
    <property type="molecule type" value="Genomic_DNA"/>
</dbReference>
<accession>A0A154L7Y1</accession>
<dbReference type="PROSITE" id="PS51257">
    <property type="entry name" value="PROKAR_LIPOPROTEIN"/>
    <property type="match status" value="1"/>
</dbReference>
<proteinExistence type="predicted"/>
<gene>
    <name evidence="1" type="ORF">AUP42_14700</name>
</gene>
<name>A0A154L7Y1_9PROT</name>
<dbReference type="AlphaFoldDB" id="A0A154L7Y1"/>
<comment type="caution">
    <text evidence="1">The sequence shown here is derived from an EMBL/GenBank/DDBJ whole genome shotgun (WGS) entry which is preliminary data.</text>
</comment>
<evidence type="ECO:0000313" key="1">
    <source>
        <dbReference type="EMBL" id="KZB66780.1"/>
    </source>
</evidence>
<evidence type="ECO:0000313" key="2">
    <source>
        <dbReference type="Proteomes" id="UP000076335"/>
    </source>
</evidence>
<dbReference type="OrthoDB" id="8480109at2"/>
<dbReference type="RefSeq" id="WP_062950074.1">
    <property type="nucleotide sequence ID" value="NZ_LPVY01000005.1"/>
</dbReference>
<protein>
    <recommendedName>
        <fullName evidence="3">LPS-assembly lipoprotein</fullName>
    </recommendedName>
</protein>
<sequence>MTLRALLSIIAVLALTGLTACGFRPLYAEDKGGDSTAADMARVKISMMEDRIGQITRNVLVETLTPRGQTVRPEYTLDITLDESTSELGYTKDNEATIADYILSAQYQLSRISDSRILRSGTLRARTTYNLVDSDFASLEAESAARSDAARNLARQLANQVAVGLRSGR</sequence>
<dbReference type="Proteomes" id="UP000076335">
    <property type="component" value="Unassembled WGS sequence"/>
</dbReference>
<dbReference type="Gene3D" id="3.30.160.150">
    <property type="entry name" value="Lipoprotein like domain"/>
    <property type="match status" value="1"/>
</dbReference>
<reference evidence="1 2" key="1">
    <citation type="submission" date="2015-12" db="EMBL/GenBank/DDBJ databases">
        <title>Genome sequence of Thalassospira lucentensis MCCC 1A02072.</title>
        <authorList>
            <person name="Lu L."/>
            <person name="Lai Q."/>
            <person name="Shao Z."/>
            <person name="Qian P."/>
        </authorList>
    </citation>
    <scope>NUCLEOTIDE SEQUENCE [LARGE SCALE GENOMIC DNA]</scope>
    <source>
        <strain evidence="1 2">MCCC 1A02072</strain>
    </source>
</reference>
<evidence type="ECO:0008006" key="3">
    <source>
        <dbReference type="Google" id="ProtNLM"/>
    </source>
</evidence>